<evidence type="ECO:0000256" key="1">
    <source>
        <dbReference type="SAM" id="Coils"/>
    </source>
</evidence>
<dbReference type="EMBL" id="BLXT01002311">
    <property type="protein sequence ID" value="GFN93122.1"/>
    <property type="molecule type" value="Genomic_DNA"/>
</dbReference>
<feature type="region of interest" description="Disordered" evidence="2">
    <location>
        <begin position="268"/>
        <end position="294"/>
    </location>
</feature>
<keyword evidence="1" id="KW-0175">Coiled coil</keyword>
<feature type="compositionally biased region" description="Basic and acidic residues" evidence="2">
    <location>
        <begin position="1"/>
        <end position="16"/>
    </location>
</feature>
<reference evidence="3 4" key="1">
    <citation type="journal article" date="2021" name="Elife">
        <title>Chloroplast acquisition without the gene transfer in kleptoplastic sea slugs, Plakobranchus ocellatus.</title>
        <authorList>
            <person name="Maeda T."/>
            <person name="Takahashi S."/>
            <person name="Yoshida T."/>
            <person name="Shimamura S."/>
            <person name="Takaki Y."/>
            <person name="Nagai Y."/>
            <person name="Toyoda A."/>
            <person name="Suzuki Y."/>
            <person name="Arimoto A."/>
            <person name="Ishii H."/>
            <person name="Satoh N."/>
            <person name="Nishiyama T."/>
            <person name="Hasebe M."/>
            <person name="Maruyama T."/>
            <person name="Minagawa J."/>
            <person name="Obokata J."/>
            <person name="Shigenobu S."/>
        </authorList>
    </citation>
    <scope>NUCLEOTIDE SEQUENCE [LARGE SCALE GENOMIC DNA]</scope>
</reference>
<keyword evidence="4" id="KW-1185">Reference proteome</keyword>
<sequence length="566" mass="62585">MKAVKRKVDALERQAQEDQQEAQKSCSSGELQVGVSADSMRSKTLRLTGKLEGVKNQVQALDPESIIDISEISRENFITVKGLWKLLALLKQKNQEAQTKCSTLESELESVKQKAQDERSTFESELESFKQKAQDERSTFESELESFKQKMHSKCSTLESELESVKQNVQDERSTLESELESVRQEAQTKCSTLESEFESVRQEAQTKCSTLESELDSVRQEAQTKCSTLESKLESVKQEAQDERSTLESELESTKCSTLELELESVRQEAQTKDSIKEAAAAPAAVTPPPTAQSASALSRSLKNVRQRNSFTACLSTDLRTPQIWDVQLLPGGRLLLVDWSKDCVNLFNTQGQHLHTLECRSAPYCLAVLDSSSIRHAVAVTLPDSSAIDLLEVTGDDIKVKRTLQTSRGYDAVAASKNNTLAVGYFSGPNIDLIDLGGRVLRHICSIGRPRYMNIEDDGYLVCSTVYNKIVRVEVGTRTIAFDKSVPQIKDPSGVNITSDGSIIVTDGQNKALHLVSSQGDWIKQLWSVPSDGDQDDKLWSVSMDGSVCVCVTGRGSVFVLDYS</sequence>
<feature type="region of interest" description="Disordered" evidence="2">
    <location>
        <begin position="1"/>
        <end position="37"/>
    </location>
</feature>
<comment type="caution">
    <text evidence="3">The sequence shown here is derived from an EMBL/GenBank/DDBJ whole genome shotgun (WGS) entry which is preliminary data.</text>
</comment>
<dbReference type="Proteomes" id="UP000735302">
    <property type="component" value="Unassembled WGS sequence"/>
</dbReference>
<accession>A0AAV3ZEF2</accession>
<proteinExistence type="predicted"/>
<gene>
    <name evidence="3" type="ORF">PoB_001962800</name>
</gene>
<dbReference type="AlphaFoldDB" id="A0AAV3ZEF2"/>
<dbReference type="InterPro" id="IPR015943">
    <property type="entry name" value="WD40/YVTN_repeat-like_dom_sf"/>
</dbReference>
<dbReference type="SUPFAM" id="SSF63829">
    <property type="entry name" value="Calcium-dependent phosphotriesterase"/>
    <property type="match status" value="1"/>
</dbReference>
<organism evidence="3 4">
    <name type="scientific">Plakobranchus ocellatus</name>
    <dbReference type="NCBI Taxonomy" id="259542"/>
    <lineage>
        <taxon>Eukaryota</taxon>
        <taxon>Metazoa</taxon>
        <taxon>Spiralia</taxon>
        <taxon>Lophotrochozoa</taxon>
        <taxon>Mollusca</taxon>
        <taxon>Gastropoda</taxon>
        <taxon>Heterobranchia</taxon>
        <taxon>Euthyneura</taxon>
        <taxon>Panpulmonata</taxon>
        <taxon>Sacoglossa</taxon>
        <taxon>Placobranchoidea</taxon>
        <taxon>Plakobranchidae</taxon>
        <taxon>Plakobranchus</taxon>
    </lineage>
</organism>
<protein>
    <submittedName>
        <fullName evidence="3">Haemolytic enterotoxin (Hbl)</fullName>
    </submittedName>
</protein>
<name>A0AAV3ZEF2_9GAST</name>
<feature type="compositionally biased region" description="Basic and acidic residues" evidence="2">
    <location>
        <begin position="268"/>
        <end position="278"/>
    </location>
</feature>
<evidence type="ECO:0000313" key="4">
    <source>
        <dbReference type="Proteomes" id="UP000735302"/>
    </source>
</evidence>
<feature type="coiled-coil region" evidence="1">
    <location>
        <begin position="87"/>
        <end position="258"/>
    </location>
</feature>
<dbReference type="Gene3D" id="2.130.10.10">
    <property type="entry name" value="YVTN repeat-like/Quinoprotein amine dehydrogenase"/>
    <property type="match status" value="1"/>
</dbReference>
<evidence type="ECO:0000256" key="2">
    <source>
        <dbReference type="SAM" id="MobiDB-lite"/>
    </source>
</evidence>
<evidence type="ECO:0000313" key="3">
    <source>
        <dbReference type="EMBL" id="GFN93122.1"/>
    </source>
</evidence>